<protein>
    <recommendedName>
        <fullName evidence="4">Cysteine-rich transmembrane CYSTM domain-containing protein</fullName>
    </recommendedName>
</protein>
<accession>A0A0B1RYK6</accession>
<evidence type="ECO:0000313" key="2">
    <source>
        <dbReference type="EMBL" id="KHJ76105.1"/>
    </source>
</evidence>
<keyword evidence="3" id="KW-1185">Reference proteome</keyword>
<name>A0A0B1RYK6_OESDE</name>
<keyword evidence="1" id="KW-0732">Signal</keyword>
<feature type="chain" id="PRO_5002081238" description="Cysteine-rich transmembrane CYSTM domain-containing protein" evidence="1">
    <location>
        <begin position="22"/>
        <end position="98"/>
    </location>
</feature>
<organism evidence="2 3">
    <name type="scientific">Oesophagostomum dentatum</name>
    <name type="common">Nodular worm</name>
    <dbReference type="NCBI Taxonomy" id="61180"/>
    <lineage>
        <taxon>Eukaryota</taxon>
        <taxon>Metazoa</taxon>
        <taxon>Ecdysozoa</taxon>
        <taxon>Nematoda</taxon>
        <taxon>Chromadorea</taxon>
        <taxon>Rhabditida</taxon>
        <taxon>Rhabditina</taxon>
        <taxon>Rhabditomorpha</taxon>
        <taxon>Strongyloidea</taxon>
        <taxon>Strongylidae</taxon>
        <taxon>Oesophagostomum</taxon>
    </lineage>
</organism>
<dbReference type="OrthoDB" id="5826932at2759"/>
<dbReference type="EMBL" id="KN612087">
    <property type="protein sequence ID" value="KHJ76105.1"/>
    <property type="molecule type" value="Genomic_DNA"/>
</dbReference>
<gene>
    <name evidence="2" type="ORF">OESDEN_24276</name>
</gene>
<proteinExistence type="predicted"/>
<sequence length="98" mass="11127">MKYVNIILDTVSLVWLVFIKGKYYPQDGPYYPADGYTGGQPYARETVYIEEPAPRNNWWLTSLLALCCGCLVGEACCDEPCLCCVFPCPTIRFNLKIM</sequence>
<evidence type="ECO:0008006" key="4">
    <source>
        <dbReference type="Google" id="ProtNLM"/>
    </source>
</evidence>
<dbReference type="Proteomes" id="UP000053660">
    <property type="component" value="Unassembled WGS sequence"/>
</dbReference>
<reference evidence="2 3" key="1">
    <citation type="submission" date="2014-03" db="EMBL/GenBank/DDBJ databases">
        <title>Draft genome of the hookworm Oesophagostomum dentatum.</title>
        <authorList>
            <person name="Mitreva M."/>
        </authorList>
    </citation>
    <scope>NUCLEOTIDE SEQUENCE [LARGE SCALE GENOMIC DNA]</scope>
    <source>
        <strain evidence="2 3">OD-Hann</strain>
    </source>
</reference>
<evidence type="ECO:0000313" key="3">
    <source>
        <dbReference type="Proteomes" id="UP000053660"/>
    </source>
</evidence>
<dbReference type="AlphaFoldDB" id="A0A0B1RYK6"/>
<evidence type="ECO:0000256" key="1">
    <source>
        <dbReference type="SAM" id="SignalP"/>
    </source>
</evidence>
<feature type="signal peptide" evidence="1">
    <location>
        <begin position="1"/>
        <end position="21"/>
    </location>
</feature>